<dbReference type="PANTHER" id="PTHR35666:SF1">
    <property type="entry name" value="SIMILAR TO RIKEN CDNA 4921536K21"/>
    <property type="match status" value="1"/>
</dbReference>
<reference evidence="1" key="3">
    <citation type="submission" date="2025-09" db="UniProtKB">
        <authorList>
            <consortium name="Ensembl"/>
        </authorList>
    </citation>
    <scope>IDENTIFICATION</scope>
</reference>
<evidence type="ECO:0000313" key="2">
    <source>
        <dbReference type="Proteomes" id="UP000472268"/>
    </source>
</evidence>
<evidence type="ECO:0000313" key="1">
    <source>
        <dbReference type="Ensembl" id="ENSSSUP00005017843.1"/>
    </source>
</evidence>
<dbReference type="Ensembl" id="ENSSSUT00005020327.1">
    <property type="protein sequence ID" value="ENSSSUP00005017843.1"/>
    <property type="gene ID" value="ENSSSUG00005011479.1"/>
</dbReference>
<reference evidence="1" key="2">
    <citation type="submission" date="2025-08" db="UniProtKB">
        <authorList>
            <consortium name="Ensembl"/>
        </authorList>
    </citation>
    <scope>IDENTIFICATION</scope>
</reference>
<proteinExistence type="predicted"/>
<reference evidence="1 2" key="1">
    <citation type="submission" date="2019-05" db="EMBL/GenBank/DDBJ databases">
        <title>A Chromosome-scale Meerkat (S. suricatta) Genome Assembly.</title>
        <authorList>
            <person name="Dudchenko O."/>
            <person name="Lieberman Aiden E."/>
            <person name="Tung J."/>
            <person name="Barreiro L.B."/>
            <person name="Clutton-Brock T.H."/>
        </authorList>
    </citation>
    <scope>NUCLEOTIDE SEQUENCE [LARGE SCALE GENOMIC DNA]</scope>
</reference>
<protein>
    <submittedName>
        <fullName evidence="1">Uncharacterized protein</fullName>
    </submittedName>
</protein>
<dbReference type="InterPro" id="IPR038935">
    <property type="entry name" value="C5orf52"/>
</dbReference>
<organism evidence="1 2">
    <name type="scientific">Suricata suricatta</name>
    <name type="common">Meerkat</name>
    <dbReference type="NCBI Taxonomy" id="37032"/>
    <lineage>
        <taxon>Eukaryota</taxon>
        <taxon>Metazoa</taxon>
        <taxon>Chordata</taxon>
        <taxon>Craniata</taxon>
        <taxon>Vertebrata</taxon>
        <taxon>Euteleostomi</taxon>
        <taxon>Mammalia</taxon>
        <taxon>Eutheria</taxon>
        <taxon>Laurasiatheria</taxon>
        <taxon>Carnivora</taxon>
        <taxon>Feliformia</taxon>
        <taxon>Herpestidae</taxon>
        <taxon>Suricata</taxon>
    </lineage>
</organism>
<dbReference type="AlphaFoldDB" id="A0A673TX54"/>
<dbReference type="Proteomes" id="UP000472268">
    <property type="component" value="Chromosome 14"/>
</dbReference>
<dbReference type="PANTHER" id="PTHR35666">
    <property type="entry name" value="SIMILAR TO RIKEN CDNA 4921536K21"/>
    <property type="match status" value="1"/>
</dbReference>
<dbReference type="Pfam" id="PF17666">
    <property type="entry name" value="DUF5528"/>
    <property type="match status" value="1"/>
</dbReference>
<name>A0A673TX54_SURSU</name>
<accession>A0A673TX54</accession>
<keyword evidence="2" id="KW-1185">Reference proteome</keyword>
<sequence>SRLPAPPSVTCPQGKALGFVQHFCPRTHSVSARALRACLIICTYTKINVGTHPKICFLWPRTAKQPVLFSLMNSNEAAMKKCLPNSNLPRVIFHDNPRIQRVYEMEVKSLKIQRKMSHFYDHLKKKFMTDQLRKLELWRQGSISIQQCLVSIRGHKVQPLPSQEEPATLVKAE</sequence>